<organism evidence="9 10">
    <name type="scientific">Pilimelia terevasa</name>
    <dbReference type="NCBI Taxonomy" id="53372"/>
    <lineage>
        <taxon>Bacteria</taxon>
        <taxon>Bacillati</taxon>
        <taxon>Actinomycetota</taxon>
        <taxon>Actinomycetes</taxon>
        <taxon>Micromonosporales</taxon>
        <taxon>Micromonosporaceae</taxon>
        <taxon>Pilimelia</taxon>
    </lineage>
</organism>
<reference evidence="9" key="2">
    <citation type="submission" date="2020-09" db="EMBL/GenBank/DDBJ databases">
        <authorList>
            <person name="Sun Q."/>
            <person name="Ohkuma M."/>
        </authorList>
    </citation>
    <scope>NUCLEOTIDE SEQUENCE</scope>
    <source>
        <strain evidence="9">JCM 3091</strain>
    </source>
</reference>
<evidence type="ECO:0000256" key="1">
    <source>
        <dbReference type="ARBA" id="ARBA00004651"/>
    </source>
</evidence>
<reference evidence="9" key="1">
    <citation type="journal article" date="2014" name="Int. J. Syst. Evol. Microbiol.">
        <title>Complete genome sequence of Corynebacterium casei LMG S-19264T (=DSM 44701T), isolated from a smear-ripened cheese.</title>
        <authorList>
            <consortium name="US DOE Joint Genome Institute (JGI-PGF)"/>
            <person name="Walter F."/>
            <person name="Albersmeier A."/>
            <person name="Kalinowski J."/>
            <person name="Ruckert C."/>
        </authorList>
    </citation>
    <scope>NUCLEOTIDE SEQUENCE</scope>
    <source>
        <strain evidence="9">JCM 3091</strain>
    </source>
</reference>
<evidence type="ECO:0000256" key="7">
    <source>
        <dbReference type="SAM" id="Phobius"/>
    </source>
</evidence>
<dbReference type="Pfam" id="PF13396">
    <property type="entry name" value="PLDc_N"/>
    <property type="match status" value="1"/>
</dbReference>
<evidence type="ECO:0000256" key="6">
    <source>
        <dbReference type="SAM" id="MobiDB-lite"/>
    </source>
</evidence>
<dbReference type="EMBL" id="BMQC01000002">
    <property type="protein sequence ID" value="GGK19282.1"/>
    <property type="molecule type" value="Genomic_DNA"/>
</dbReference>
<dbReference type="PROSITE" id="PS51257">
    <property type="entry name" value="PROKAR_LIPOPROTEIN"/>
    <property type="match status" value="1"/>
</dbReference>
<name>A0A8J3BLC7_9ACTN</name>
<feature type="transmembrane region" description="Helical" evidence="7">
    <location>
        <begin position="37"/>
        <end position="57"/>
    </location>
</feature>
<evidence type="ECO:0000256" key="3">
    <source>
        <dbReference type="ARBA" id="ARBA00022692"/>
    </source>
</evidence>
<dbReference type="RefSeq" id="WP_189112953.1">
    <property type="nucleotide sequence ID" value="NZ_BMQC01000002.1"/>
</dbReference>
<evidence type="ECO:0000313" key="10">
    <source>
        <dbReference type="Proteomes" id="UP000662200"/>
    </source>
</evidence>
<feature type="domain" description="Cardiolipin synthase N-terminal" evidence="8">
    <location>
        <begin position="15"/>
        <end position="59"/>
    </location>
</feature>
<keyword evidence="4 7" id="KW-1133">Transmembrane helix</keyword>
<evidence type="ECO:0000256" key="4">
    <source>
        <dbReference type="ARBA" id="ARBA00022989"/>
    </source>
</evidence>
<keyword evidence="3 7" id="KW-0812">Transmembrane</keyword>
<evidence type="ECO:0000259" key="8">
    <source>
        <dbReference type="Pfam" id="PF13396"/>
    </source>
</evidence>
<dbReference type="InterPro" id="IPR027379">
    <property type="entry name" value="CLS_N"/>
</dbReference>
<keyword evidence="2" id="KW-1003">Cell membrane</keyword>
<evidence type="ECO:0000313" key="9">
    <source>
        <dbReference type="EMBL" id="GGK19282.1"/>
    </source>
</evidence>
<feature type="region of interest" description="Disordered" evidence="6">
    <location>
        <begin position="61"/>
        <end position="96"/>
    </location>
</feature>
<protein>
    <submittedName>
        <fullName evidence="9">Membrane protein</fullName>
    </submittedName>
</protein>
<keyword evidence="5 7" id="KW-0472">Membrane</keyword>
<evidence type="ECO:0000256" key="5">
    <source>
        <dbReference type="ARBA" id="ARBA00023136"/>
    </source>
</evidence>
<accession>A0A8J3BLC7</accession>
<keyword evidence="10" id="KW-1185">Reference proteome</keyword>
<dbReference type="Proteomes" id="UP000662200">
    <property type="component" value="Unassembled WGS sequence"/>
</dbReference>
<comment type="subcellular location">
    <subcellularLocation>
        <location evidence="1">Cell membrane</location>
        <topology evidence="1">Multi-pass membrane protein</topology>
    </subcellularLocation>
</comment>
<evidence type="ECO:0000256" key="2">
    <source>
        <dbReference type="ARBA" id="ARBA00022475"/>
    </source>
</evidence>
<gene>
    <name evidence="9" type="ORF">GCM10010124_09840</name>
</gene>
<sequence>MARLLLLLTVVEIGLAIAALISCLSTDEGRVRVLPRIGWVIVILLFPIVGGVAWFAAGRDRAPRPPAPRRPLAPDDDPDFLRSLRERPDDDPPRRP</sequence>
<proteinExistence type="predicted"/>
<comment type="caution">
    <text evidence="9">The sequence shown here is derived from an EMBL/GenBank/DDBJ whole genome shotgun (WGS) entry which is preliminary data.</text>
</comment>
<feature type="compositionally biased region" description="Basic and acidic residues" evidence="6">
    <location>
        <begin position="79"/>
        <end position="96"/>
    </location>
</feature>
<dbReference type="AlphaFoldDB" id="A0A8J3BLC7"/>
<dbReference type="GO" id="GO:0005886">
    <property type="term" value="C:plasma membrane"/>
    <property type="evidence" value="ECO:0007669"/>
    <property type="project" value="UniProtKB-SubCell"/>
</dbReference>